<protein>
    <submittedName>
        <fullName evidence="7">Zinc-dependent alcohol dehydrogenase family protein</fullName>
    </submittedName>
</protein>
<dbReference type="Gene3D" id="3.40.50.720">
    <property type="entry name" value="NAD(P)-binding Rossmann-like Domain"/>
    <property type="match status" value="1"/>
</dbReference>
<evidence type="ECO:0000259" key="6">
    <source>
        <dbReference type="Pfam" id="PF08240"/>
    </source>
</evidence>
<evidence type="ECO:0000256" key="1">
    <source>
        <dbReference type="ARBA" id="ARBA00001947"/>
    </source>
</evidence>
<dbReference type="PANTHER" id="PTHR42940">
    <property type="entry name" value="ALCOHOL DEHYDROGENASE 1-RELATED"/>
    <property type="match status" value="1"/>
</dbReference>
<proteinExistence type="inferred from homology"/>
<name>A0ABY7GCZ1_9GAMM</name>
<organism evidence="7 8">
    <name type="scientific">Methylomonas rapida</name>
    <dbReference type="NCBI Taxonomy" id="2963939"/>
    <lineage>
        <taxon>Bacteria</taxon>
        <taxon>Pseudomonadati</taxon>
        <taxon>Pseudomonadota</taxon>
        <taxon>Gammaproteobacteria</taxon>
        <taxon>Methylococcales</taxon>
        <taxon>Methylococcaceae</taxon>
        <taxon>Methylomonas</taxon>
    </lineage>
</organism>
<dbReference type="SUPFAM" id="SSF51735">
    <property type="entry name" value="NAD(P)-binding Rossmann-fold domains"/>
    <property type="match status" value="1"/>
</dbReference>
<dbReference type="Pfam" id="PF08240">
    <property type="entry name" value="ADH_N"/>
    <property type="match status" value="1"/>
</dbReference>
<sequence length="342" mass="37549">MKAMVLESLCDLKQNRTPLRCLELPQPKPADDELLLKVSVCGVCHTELDEIEGRTLPSRLPMVLGHQVIGRVVDMGPQVRGFRRDERVGVAWIFTACGQCKFCLAGNENLCPDFAATGRDANGGYAEYMTVSADFAHAIPDAFTDEQAAPLLCAGAIGYRSLRLTGLKNGQRLGLTGFGASAHLVLEMAKHLFPVSDIYVFARSAEERGFALELGAVWAGETTQRAPEKLDAIIDTTPAWLPIVEALANLEAGGRLVINAIRKENDRDSLLTLDYPQHLWREKEIKSVANITRRDVAEFLSLAAEMKLRPTVQVFELAQANEALLELKMGKIRGAKVLRIGQ</sequence>
<dbReference type="CDD" id="cd08298">
    <property type="entry name" value="CAD2"/>
    <property type="match status" value="1"/>
</dbReference>
<comment type="similarity">
    <text evidence="2">Belongs to the zinc-containing alcohol dehydrogenase family.</text>
</comment>
<dbReference type="InterPro" id="IPR011032">
    <property type="entry name" value="GroES-like_sf"/>
</dbReference>
<dbReference type="InterPro" id="IPR013154">
    <property type="entry name" value="ADH-like_N"/>
</dbReference>
<evidence type="ECO:0000256" key="4">
    <source>
        <dbReference type="ARBA" id="ARBA00022833"/>
    </source>
</evidence>
<evidence type="ECO:0000256" key="5">
    <source>
        <dbReference type="ARBA" id="ARBA00023002"/>
    </source>
</evidence>
<feature type="domain" description="Alcohol dehydrogenase-like N-terminal" evidence="6">
    <location>
        <begin position="31"/>
        <end position="141"/>
    </location>
</feature>
<keyword evidence="8" id="KW-1185">Reference proteome</keyword>
<keyword evidence="4" id="KW-0862">Zinc</keyword>
<dbReference type="PANTHER" id="PTHR42940:SF8">
    <property type="entry name" value="VACUOLAR PROTEIN SORTING-ASSOCIATED PROTEIN 11"/>
    <property type="match status" value="1"/>
</dbReference>
<accession>A0ABY7GCZ1</accession>
<dbReference type="NCBIfam" id="TIGR02822">
    <property type="entry name" value="adh_fam_2"/>
    <property type="match status" value="1"/>
</dbReference>
<dbReference type="EMBL" id="CP113517">
    <property type="protein sequence ID" value="WAR43162.1"/>
    <property type="molecule type" value="Genomic_DNA"/>
</dbReference>
<keyword evidence="3" id="KW-0479">Metal-binding</keyword>
<comment type="cofactor">
    <cofactor evidence="1">
        <name>Zn(2+)</name>
        <dbReference type="ChEBI" id="CHEBI:29105"/>
    </cofactor>
</comment>
<dbReference type="SUPFAM" id="SSF50129">
    <property type="entry name" value="GroES-like"/>
    <property type="match status" value="1"/>
</dbReference>
<gene>
    <name evidence="7" type="ORF">NM686_012235</name>
</gene>
<dbReference type="RefSeq" id="WP_255188143.1">
    <property type="nucleotide sequence ID" value="NZ_CP113517.1"/>
</dbReference>
<dbReference type="Gene3D" id="3.90.180.10">
    <property type="entry name" value="Medium-chain alcohol dehydrogenases, catalytic domain"/>
    <property type="match status" value="1"/>
</dbReference>
<keyword evidence="5" id="KW-0560">Oxidoreductase</keyword>
<evidence type="ECO:0000313" key="7">
    <source>
        <dbReference type="EMBL" id="WAR43162.1"/>
    </source>
</evidence>
<dbReference type="InterPro" id="IPR014187">
    <property type="entry name" value="ADH_Zn_typ-2"/>
</dbReference>
<dbReference type="Proteomes" id="UP001162780">
    <property type="component" value="Chromosome"/>
</dbReference>
<dbReference type="InterPro" id="IPR036291">
    <property type="entry name" value="NAD(P)-bd_dom_sf"/>
</dbReference>
<evidence type="ECO:0000256" key="2">
    <source>
        <dbReference type="ARBA" id="ARBA00008072"/>
    </source>
</evidence>
<evidence type="ECO:0000313" key="8">
    <source>
        <dbReference type="Proteomes" id="UP001162780"/>
    </source>
</evidence>
<evidence type="ECO:0000256" key="3">
    <source>
        <dbReference type="ARBA" id="ARBA00022723"/>
    </source>
</evidence>
<reference evidence="7" key="1">
    <citation type="submission" date="2022-11" db="EMBL/GenBank/DDBJ databases">
        <title>Methylomonas rapida sp. nov., Carotenoid-Producing Obligate Methanotrophs with High Growth Characteristics and Biotechnological Potential.</title>
        <authorList>
            <person name="Tikhonova E.N."/>
            <person name="Suleimanov R.Z."/>
            <person name="Miroshnikov K."/>
            <person name="Oshkin I.Y."/>
            <person name="Belova S.E."/>
            <person name="Danilova O.V."/>
            <person name="Ashikhmin A."/>
            <person name="Konopkin A."/>
            <person name="But S.Y."/>
            <person name="Khmelenina V.N."/>
            <person name="Kuznetsov N."/>
            <person name="Pimenov N.V."/>
            <person name="Dedysh S.N."/>
        </authorList>
    </citation>
    <scope>NUCLEOTIDE SEQUENCE</scope>
    <source>
        <strain evidence="7">MP1</strain>
    </source>
</reference>